<protein>
    <submittedName>
        <fullName evidence="1">Uncharacterized protein</fullName>
    </submittedName>
</protein>
<sequence>MTFEVRTATPPWYIAPMFAGIFNLKYTEHGLKPLYRGYEPKGTREAIDTEFRRVLKDAFGPDGDTKRRVALEISKKLKETWEEDGGAMIELRRMLRENFL</sequence>
<evidence type="ECO:0000313" key="2">
    <source>
        <dbReference type="Proteomes" id="UP001050691"/>
    </source>
</evidence>
<reference evidence="1" key="1">
    <citation type="submission" date="2021-10" db="EMBL/GenBank/DDBJ databases">
        <title>De novo Genome Assembly of Clathrus columnatus (Basidiomycota, Fungi) Using Illumina and Nanopore Sequence Data.</title>
        <authorList>
            <person name="Ogiso-Tanaka E."/>
            <person name="Itagaki H."/>
            <person name="Hosoya T."/>
            <person name="Hosaka K."/>
        </authorList>
    </citation>
    <scope>NUCLEOTIDE SEQUENCE</scope>
    <source>
        <strain evidence="1">MO-923</strain>
    </source>
</reference>
<comment type="caution">
    <text evidence="1">The sequence shown here is derived from an EMBL/GenBank/DDBJ whole genome shotgun (WGS) entry which is preliminary data.</text>
</comment>
<organism evidence="1 2">
    <name type="scientific">Clathrus columnatus</name>
    <dbReference type="NCBI Taxonomy" id="1419009"/>
    <lineage>
        <taxon>Eukaryota</taxon>
        <taxon>Fungi</taxon>
        <taxon>Dikarya</taxon>
        <taxon>Basidiomycota</taxon>
        <taxon>Agaricomycotina</taxon>
        <taxon>Agaricomycetes</taxon>
        <taxon>Phallomycetidae</taxon>
        <taxon>Phallales</taxon>
        <taxon>Clathraceae</taxon>
        <taxon>Clathrus</taxon>
    </lineage>
</organism>
<dbReference type="AlphaFoldDB" id="A0AAV5ABL5"/>
<gene>
    <name evidence="1" type="ORF">Clacol_005206</name>
</gene>
<dbReference type="EMBL" id="BPWL01000006">
    <property type="protein sequence ID" value="GJJ10977.1"/>
    <property type="molecule type" value="Genomic_DNA"/>
</dbReference>
<proteinExistence type="predicted"/>
<accession>A0AAV5ABL5</accession>
<dbReference type="Proteomes" id="UP001050691">
    <property type="component" value="Unassembled WGS sequence"/>
</dbReference>
<keyword evidence="2" id="KW-1185">Reference proteome</keyword>
<name>A0AAV5ABL5_9AGAM</name>
<evidence type="ECO:0000313" key="1">
    <source>
        <dbReference type="EMBL" id="GJJ10977.1"/>
    </source>
</evidence>